<evidence type="ECO:0000313" key="1">
    <source>
        <dbReference type="EMBL" id="OBY67013.1"/>
    </source>
</evidence>
<dbReference type="Proteomes" id="UP000092612">
    <property type="component" value="Unassembled WGS sequence"/>
</dbReference>
<organism evidence="1 2">
    <name type="scientific">Polaribacter reichenbachii</name>
    <dbReference type="NCBI Taxonomy" id="996801"/>
    <lineage>
        <taxon>Bacteria</taxon>
        <taxon>Pseudomonadati</taxon>
        <taxon>Bacteroidota</taxon>
        <taxon>Flavobacteriia</taxon>
        <taxon>Flavobacteriales</taxon>
        <taxon>Flavobacteriaceae</taxon>
    </lineage>
</organism>
<dbReference type="KEGG" id="prn:BW723_15650"/>
<dbReference type="RefSeq" id="WP_068357951.1">
    <property type="nucleotide sequence ID" value="NZ_CP019337.1"/>
</dbReference>
<reference evidence="2" key="1">
    <citation type="submission" date="2016-02" db="EMBL/GenBank/DDBJ databases">
        <title>Paenibacillus sp. LPB0068, isolated from Crassostrea gigas.</title>
        <authorList>
            <person name="Shin S.-K."/>
            <person name="Yi H."/>
        </authorList>
    </citation>
    <scope>NUCLEOTIDE SEQUENCE [LARGE SCALE GENOMIC DNA]</scope>
    <source>
        <strain evidence="2">KCTC 23969</strain>
    </source>
</reference>
<dbReference type="STRING" id="996801.BW723_15650"/>
<evidence type="ECO:0008006" key="3">
    <source>
        <dbReference type="Google" id="ProtNLM"/>
    </source>
</evidence>
<comment type="caution">
    <text evidence="1">The sequence shown here is derived from an EMBL/GenBank/DDBJ whole genome shotgun (WGS) entry which is preliminary data.</text>
</comment>
<protein>
    <recommendedName>
        <fullName evidence="3">Secreted protein</fullName>
    </recommendedName>
</protein>
<sequence length="223" mass="25018">MKLIFKSFFILSCVCFTTNIVAQLDTNKGTKEKGKTKSIVLKNSKEVNKPKSIELNGTDGFQKAYDAEKEKLKNEQKEDNLKNKGILTQAKLNEQRFLKSFQKINGQYIIPKIDQDLGSFRTSSKSVNIICRDFQYPDGDRVTIYVNDVPLIYNILLKTSYQKFNIPLNVGINKIAFKALNQGTSGPNTAAFKVYNDAGMLISSNEWNLATGAKATLVIAKDK</sequence>
<evidence type="ECO:0000313" key="2">
    <source>
        <dbReference type="Proteomes" id="UP000092612"/>
    </source>
</evidence>
<accession>A0A1B8U5A1</accession>
<dbReference type="EMBL" id="LSFL01000009">
    <property type="protein sequence ID" value="OBY67013.1"/>
    <property type="molecule type" value="Genomic_DNA"/>
</dbReference>
<gene>
    <name evidence="1" type="ORF">LPB301_04135</name>
</gene>
<dbReference type="OrthoDB" id="1148517at2"/>
<proteinExistence type="predicted"/>
<name>A0A1B8U5A1_9FLAO</name>
<dbReference type="AlphaFoldDB" id="A0A1B8U5A1"/>
<keyword evidence="2" id="KW-1185">Reference proteome</keyword>